<dbReference type="InterPro" id="IPR005119">
    <property type="entry name" value="LysR_subst-bd"/>
</dbReference>
<evidence type="ECO:0000259" key="5">
    <source>
        <dbReference type="PROSITE" id="PS50931"/>
    </source>
</evidence>
<organism evidence="6 7">
    <name type="scientific">Sphingomonas aracearum</name>
    <dbReference type="NCBI Taxonomy" id="2283317"/>
    <lineage>
        <taxon>Bacteria</taxon>
        <taxon>Pseudomonadati</taxon>
        <taxon>Pseudomonadota</taxon>
        <taxon>Alphaproteobacteria</taxon>
        <taxon>Sphingomonadales</taxon>
        <taxon>Sphingomonadaceae</taxon>
        <taxon>Sphingomonas</taxon>
    </lineage>
</organism>
<dbReference type="InterPro" id="IPR036388">
    <property type="entry name" value="WH-like_DNA-bd_sf"/>
</dbReference>
<dbReference type="AlphaFoldDB" id="A0A369VRP1"/>
<dbReference type="GO" id="GO:0003700">
    <property type="term" value="F:DNA-binding transcription factor activity"/>
    <property type="evidence" value="ECO:0007669"/>
    <property type="project" value="InterPro"/>
</dbReference>
<dbReference type="PROSITE" id="PS50931">
    <property type="entry name" value="HTH_LYSR"/>
    <property type="match status" value="2"/>
</dbReference>
<feature type="domain" description="HTH lysR-type" evidence="5">
    <location>
        <begin position="1"/>
        <end position="47"/>
    </location>
</feature>
<dbReference type="GO" id="GO:0000976">
    <property type="term" value="F:transcription cis-regulatory region binding"/>
    <property type="evidence" value="ECO:0007669"/>
    <property type="project" value="TreeGrafter"/>
</dbReference>
<evidence type="ECO:0000256" key="3">
    <source>
        <dbReference type="ARBA" id="ARBA00023125"/>
    </source>
</evidence>
<dbReference type="InterPro" id="IPR036390">
    <property type="entry name" value="WH_DNA-bd_sf"/>
</dbReference>
<keyword evidence="3" id="KW-0238">DNA-binding</keyword>
<dbReference type="SUPFAM" id="SSF53850">
    <property type="entry name" value="Periplasmic binding protein-like II"/>
    <property type="match status" value="1"/>
</dbReference>
<accession>A0A369VRP1</accession>
<dbReference type="OrthoDB" id="7840053at2"/>
<dbReference type="Pfam" id="PF03466">
    <property type="entry name" value="LysR_substrate"/>
    <property type="match status" value="1"/>
</dbReference>
<dbReference type="InterPro" id="IPR000847">
    <property type="entry name" value="LysR_HTH_N"/>
</dbReference>
<evidence type="ECO:0000256" key="2">
    <source>
        <dbReference type="ARBA" id="ARBA00023015"/>
    </source>
</evidence>
<sequence length="384" mass="40566">MAQLGSVKAAAEAVSLTQPALTLGLAKLERQLGCRLFDRRPDGVVATPKGLIMASRAAAAFDQLGRGARDAFKGRSRLFARPENLMTSAQLRAFLALADHGSFAQAAGATGLSQPTVHRAVRDFEQVGGVTLAKRRGRTVQLTSAGRHMARGVRLAAAEIAAGIADLGEGAGTGLSRIVVGSMPLARARVLPGAIAAFQREPTRATLTVVEGAWRDLIDPLIDGILDMVVGALRDEVPQGLEQRPLFQDVLVVVARAGHPLLGTRPTLEELARYEWVVGQVGTPLRIQWEAMFNGRPLPIAPIECGSTLVIRAVLADSDLLTLLSPDQVAVEMGAGILTSIGDPVGHTVRTVGLTTRSGWRPTAGQAAFVRLLQAAGDHKLQQI</sequence>
<dbReference type="Pfam" id="PF00126">
    <property type="entry name" value="HTH_1"/>
    <property type="match status" value="2"/>
</dbReference>
<name>A0A369VRP1_9SPHN</name>
<reference evidence="6 7" key="1">
    <citation type="submission" date="2018-07" db="EMBL/GenBank/DDBJ databases">
        <title>a novel species of Sphingomonas isolated from the rhizosphere soil of Araceae plant.</title>
        <authorList>
            <person name="Zhiyong W."/>
            <person name="Qinglan Z."/>
            <person name="Zhiwei F."/>
            <person name="Ding X."/>
            <person name="Gejiao W."/>
            <person name="Shixue Z."/>
        </authorList>
    </citation>
    <scope>NUCLEOTIDE SEQUENCE [LARGE SCALE GENOMIC DNA]</scope>
    <source>
        <strain evidence="6 7">WZY 27</strain>
    </source>
</reference>
<evidence type="ECO:0000313" key="7">
    <source>
        <dbReference type="Proteomes" id="UP000253918"/>
    </source>
</evidence>
<keyword evidence="4" id="KW-0804">Transcription</keyword>
<dbReference type="Proteomes" id="UP000253918">
    <property type="component" value="Unassembled WGS sequence"/>
</dbReference>
<protein>
    <submittedName>
        <fullName evidence="6">LysR family transcriptional regulator</fullName>
    </submittedName>
</protein>
<feature type="domain" description="HTH lysR-type" evidence="5">
    <location>
        <begin position="86"/>
        <end position="143"/>
    </location>
</feature>
<dbReference type="PANTHER" id="PTHR30126">
    <property type="entry name" value="HTH-TYPE TRANSCRIPTIONAL REGULATOR"/>
    <property type="match status" value="1"/>
</dbReference>
<proteinExistence type="inferred from homology"/>
<comment type="similarity">
    <text evidence="1">Belongs to the LysR transcriptional regulatory family.</text>
</comment>
<gene>
    <name evidence="6" type="ORF">DVW87_15515</name>
</gene>
<evidence type="ECO:0000256" key="1">
    <source>
        <dbReference type="ARBA" id="ARBA00009437"/>
    </source>
</evidence>
<dbReference type="PANTHER" id="PTHR30126:SF98">
    <property type="entry name" value="HTH-TYPE TRANSCRIPTIONAL ACTIVATOR BAUR"/>
    <property type="match status" value="1"/>
</dbReference>
<keyword evidence="2" id="KW-0805">Transcription regulation</keyword>
<dbReference type="EMBL" id="QQNB01000003">
    <property type="protein sequence ID" value="RDE05048.1"/>
    <property type="molecule type" value="Genomic_DNA"/>
</dbReference>
<dbReference type="Gene3D" id="3.40.190.10">
    <property type="entry name" value="Periplasmic binding protein-like II"/>
    <property type="match status" value="2"/>
</dbReference>
<dbReference type="SUPFAM" id="SSF46785">
    <property type="entry name" value="Winged helix' DNA-binding domain"/>
    <property type="match status" value="2"/>
</dbReference>
<evidence type="ECO:0000313" key="6">
    <source>
        <dbReference type="EMBL" id="RDE05048.1"/>
    </source>
</evidence>
<dbReference type="PRINTS" id="PR00039">
    <property type="entry name" value="HTHLYSR"/>
</dbReference>
<keyword evidence="7" id="KW-1185">Reference proteome</keyword>
<evidence type="ECO:0000256" key="4">
    <source>
        <dbReference type="ARBA" id="ARBA00023163"/>
    </source>
</evidence>
<dbReference type="Gene3D" id="1.10.10.10">
    <property type="entry name" value="Winged helix-like DNA-binding domain superfamily/Winged helix DNA-binding domain"/>
    <property type="match status" value="2"/>
</dbReference>
<comment type="caution">
    <text evidence="6">The sequence shown here is derived from an EMBL/GenBank/DDBJ whole genome shotgun (WGS) entry which is preliminary data.</text>
</comment>